<sequence>MDQPAQTRPSRDIPATQLIHRAHGEQEQRATARGTHLNCEPWARQGSGRPTTGKAERAEADWRTGCGRFWRGICTRPVASPSASGTRGVEAGAHQRHDAPVTRIKTRLKRPETPAGSRTPRCTTREQVRRNREREALFGLCVVLLAHISREKNL</sequence>
<proteinExistence type="predicted"/>
<keyword evidence="3" id="KW-1185">Reference proteome</keyword>
<organism evidence="2 3">
    <name type="scientific">Panicum virgatum</name>
    <name type="common">Blackwell switchgrass</name>
    <dbReference type="NCBI Taxonomy" id="38727"/>
    <lineage>
        <taxon>Eukaryota</taxon>
        <taxon>Viridiplantae</taxon>
        <taxon>Streptophyta</taxon>
        <taxon>Embryophyta</taxon>
        <taxon>Tracheophyta</taxon>
        <taxon>Spermatophyta</taxon>
        <taxon>Magnoliopsida</taxon>
        <taxon>Liliopsida</taxon>
        <taxon>Poales</taxon>
        <taxon>Poaceae</taxon>
        <taxon>PACMAD clade</taxon>
        <taxon>Panicoideae</taxon>
        <taxon>Panicodae</taxon>
        <taxon>Paniceae</taxon>
        <taxon>Panicinae</taxon>
        <taxon>Panicum</taxon>
        <taxon>Panicum sect. Hiantes</taxon>
    </lineage>
</organism>
<protein>
    <submittedName>
        <fullName evidence="2">Uncharacterized protein</fullName>
    </submittedName>
</protein>
<dbReference type="EMBL" id="CM029043">
    <property type="protein sequence ID" value="KAG2609676.1"/>
    <property type="molecule type" value="Genomic_DNA"/>
</dbReference>
<name>A0A8T0TLL1_PANVG</name>
<dbReference type="Proteomes" id="UP000823388">
    <property type="component" value="Chromosome 4K"/>
</dbReference>
<dbReference type="AlphaFoldDB" id="A0A8T0TLL1"/>
<feature type="region of interest" description="Disordered" evidence="1">
    <location>
        <begin position="77"/>
        <end position="124"/>
    </location>
</feature>
<comment type="caution">
    <text evidence="2">The sequence shown here is derived from an EMBL/GenBank/DDBJ whole genome shotgun (WGS) entry which is preliminary data.</text>
</comment>
<gene>
    <name evidence="2" type="ORF">PVAP13_4KG062966</name>
</gene>
<evidence type="ECO:0000313" key="2">
    <source>
        <dbReference type="EMBL" id="KAG2609676.1"/>
    </source>
</evidence>
<evidence type="ECO:0000313" key="3">
    <source>
        <dbReference type="Proteomes" id="UP000823388"/>
    </source>
</evidence>
<feature type="region of interest" description="Disordered" evidence="1">
    <location>
        <begin position="40"/>
        <end position="60"/>
    </location>
</feature>
<reference evidence="2" key="1">
    <citation type="submission" date="2020-05" db="EMBL/GenBank/DDBJ databases">
        <title>WGS assembly of Panicum virgatum.</title>
        <authorList>
            <person name="Lovell J.T."/>
            <person name="Jenkins J."/>
            <person name="Shu S."/>
            <person name="Juenger T.E."/>
            <person name="Schmutz J."/>
        </authorList>
    </citation>
    <scope>NUCLEOTIDE SEQUENCE</scope>
    <source>
        <strain evidence="2">AP13</strain>
    </source>
</reference>
<evidence type="ECO:0000256" key="1">
    <source>
        <dbReference type="SAM" id="MobiDB-lite"/>
    </source>
</evidence>
<accession>A0A8T0TLL1</accession>